<dbReference type="PaxDb" id="272569-rrnAC1560"/>
<dbReference type="KEGG" id="hma:rrnAC1560"/>
<dbReference type="GO" id="GO:0006313">
    <property type="term" value="P:DNA transposition"/>
    <property type="evidence" value="ECO:0007669"/>
    <property type="project" value="InterPro"/>
</dbReference>
<dbReference type="GO" id="GO:0003677">
    <property type="term" value="F:DNA binding"/>
    <property type="evidence" value="ECO:0007669"/>
    <property type="project" value="InterPro"/>
</dbReference>
<feature type="domain" description="Transposase IS4-like" evidence="1">
    <location>
        <begin position="111"/>
        <end position="271"/>
    </location>
</feature>
<dbReference type="Proteomes" id="UP000001169">
    <property type="component" value="Chromosome I"/>
</dbReference>
<evidence type="ECO:0000313" key="3">
    <source>
        <dbReference type="Proteomes" id="UP000001169"/>
    </source>
</evidence>
<dbReference type="InterPro" id="IPR053520">
    <property type="entry name" value="Transposase_Tn903"/>
</dbReference>
<evidence type="ECO:0000313" key="2">
    <source>
        <dbReference type="EMBL" id="AAV46478.1"/>
    </source>
</evidence>
<name>Q5V1X4_HALMA</name>
<sequence>MSMSKISRFTSKVVQLAKNAVGERGEVAAPEGGGGFAEYAVVSLHCLRVYLKKSYREALDLLNEMPQILGEIGRVKADLPDHSTLVKWFDRIKTALWRVLLRLSAQLHGPSGHAAIDATFFDRENASKHYCRRTNYRVQTLKATALVDTESRAILDVHCTTEKRHDTQLGWQVARRNAGDLASLAADKGYDWMDLREKLREEGVRPLIKHREFRPIDHAHNARIDGPRYRQRAMCETVFSTIKRTLGDAVRARTWYGEFRELVLMCTVHNIKQSLKP</sequence>
<dbReference type="InterPro" id="IPR002559">
    <property type="entry name" value="Transposase_11"/>
</dbReference>
<dbReference type="eggNOG" id="arCOG02751">
    <property type="taxonomic scope" value="Archaea"/>
</dbReference>
<dbReference type="Pfam" id="PF01609">
    <property type="entry name" value="DDE_Tnp_1"/>
    <property type="match status" value="1"/>
</dbReference>
<dbReference type="AlphaFoldDB" id="Q5V1X4"/>
<dbReference type="EMBL" id="AY596297">
    <property type="protein sequence ID" value="AAV46478.1"/>
    <property type="molecule type" value="Genomic_DNA"/>
</dbReference>
<organism evidence="2 3">
    <name type="scientific">Haloarcula marismortui (strain ATCC 43049 / DSM 3752 / JCM 8966 / VKM B-1809)</name>
    <name type="common">Halobacterium marismortui</name>
    <dbReference type="NCBI Taxonomy" id="272569"/>
    <lineage>
        <taxon>Archaea</taxon>
        <taxon>Methanobacteriati</taxon>
        <taxon>Methanobacteriota</taxon>
        <taxon>Stenosarchaea group</taxon>
        <taxon>Halobacteria</taxon>
        <taxon>Halobacteriales</taxon>
        <taxon>Haloarculaceae</taxon>
        <taxon>Haloarcula</taxon>
    </lineage>
</organism>
<dbReference type="NCBIfam" id="NF033579">
    <property type="entry name" value="transpos_IS5_2"/>
    <property type="match status" value="1"/>
</dbReference>
<dbReference type="EnsemblBacteria" id="AAV46478">
    <property type="protein sequence ID" value="AAV46478"/>
    <property type="gene ID" value="rrnAC1560"/>
</dbReference>
<dbReference type="GO" id="GO:0004803">
    <property type="term" value="F:transposase activity"/>
    <property type="evidence" value="ECO:0007669"/>
    <property type="project" value="InterPro"/>
</dbReference>
<dbReference type="HOGENOM" id="CLU_088837_0_0_2"/>
<reference evidence="2 3" key="1">
    <citation type="journal article" date="2004" name="Genome Res.">
        <title>Genome sequence of Haloarcula marismortui: a halophilic archaeon from the Dead Sea.</title>
        <authorList>
            <person name="Baliga N.S."/>
            <person name="Bonneau R."/>
            <person name="Facciotti M.T."/>
            <person name="Pan M."/>
            <person name="Glusman G."/>
            <person name="Deutsch E.W."/>
            <person name="Shannon P."/>
            <person name="Chiu Y."/>
            <person name="Weng R.S."/>
            <person name="Gan R.R."/>
            <person name="Hung P."/>
            <person name="Date S.V."/>
            <person name="Marcotte E."/>
            <person name="Hood L."/>
            <person name="Ng W.V."/>
        </authorList>
    </citation>
    <scope>NUCLEOTIDE SEQUENCE [LARGE SCALE GENOMIC DNA]</scope>
    <source>
        <strain evidence="3">ATCC 43049 / DSM 3752 / JCM 8966 / VKM B-1809</strain>
    </source>
</reference>
<accession>Q5V1X4</accession>
<keyword evidence="3" id="KW-1185">Reference proteome</keyword>
<evidence type="ECO:0000259" key="1">
    <source>
        <dbReference type="Pfam" id="PF01609"/>
    </source>
</evidence>
<dbReference type="PATRIC" id="fig|272569.17.peg.2247"/>
<gene>
    <name evidence="2" type="primary">tnp</name>
    <name evidence="2" type="ordered locus">rrnAC1560</name>
</gene>
<proteinExistence type="predicted"/>
<protein>
    <submittedName>
        <fullName evidence="2">Transposase</fullName>
    </submittedName>
</protein>